<evidence type="ECO:0000259" key="1">
    <source>
        <dbReference type="SMART" id="SM01022"/>
    </source>
</evidence>
<dbReference type="Gene3D" id="3.10.400.10">
    <property type="entry name" value="Sulfate adenylyltransferase"/>
    <property type="match status" value="1"/>
</dbReference>
<dbReference type="AlphaFoldDB" id="A0A6V7RR92"/>
<dbReference type="SUPFAM" id="SSF88697">
    <property type="entry name" value="PUA domain-like"/>
    <property type="match status" value="1"/>
</dbReference>
<dbReference type="InterPro" id="IPR007374">
    <property type="entry name" value="ASCH_domain"/>
</dbReference>
<evidence type="ECO:0000313" key="2">
    <source>
        <dbReference type="EMBL" id="CAD2080477.1"/>
    </source>
</evidence>
<dbReference type="Proteomes" id="UP000589351">
    <property type="component" value="Unassembled WGS sequence"/>
</dbReference>
<gene>
    <name evidence="2" type="ORF">JEODO184_01943</name>
</gene>
<dbReference type="PANTHER" id="PTHR39203">
    <property type="entry name" value="CYTOPLASMIC PROTEIN-RELATED"/>
    <property type="match status" value="1"/>
</dbReference>
<comment type="caution">
    <text evidence="2">The sequence shown here is derived from an EMBL/GenBank/DDBJ whole genome shotgun (WGS) entry which is preliminary data.</text>
</comment>
<dbReference type="PANTHER" id="PTHR39203:SF1">
    <property type="entry name" value="CYTOPLASMIC PROTEIN"/>
    <property type="match status" value="1"/>
</dbReference>
<dbReference type="SMART" id="SM01022">
    <property type="entry name" value="ASCH"/>
    <property type="match status" value="1"/>
</dbReference>
<reference evidence="2 3" key="1">
    <citation type="submission" date="2020-07" db="EMBL/GenBank/DDBJ databases">
        <authorList>
            <person name="Criscuolo A."/>
        </authorList>
    </citation>
    <scope>NUCLEOTIDE SEQUENCE [LARGE SCALE GENOMIC DNA]</scope>
    <source>
        <strain evidence="2">CIP111649</strain>
    </source>
</reference>
<dbReference type="InterPro" id="IPR015947">
    <property type="entry name" value="PUA-like_sf"/>
</dbReference>
<accession>A0A6V7RR92</accession>
<keyword evidence="3" id="KW-1185">Reference proteome</keyword>
<proteinExistence type="predicted"/>
<organism evidence="2 3">
    <name type="scientific">Jeotgalicoccus meleagridis</name>
    <dbReference type="NCBI Taxonomy" id="2759181"/>
    <lineage>
        <taxon>Bacteria</taxon>
        <taxon>Bacillati</taxon>
        <taxon>Bacillota</taxon>
        <taxon>Bacilli</taxon>
        <taxon>Bacillales</taxon>
        <taxon>Staphylococcaceae</taxon>
        <taxon>Jeotgalicoccus</taxon>
    </lineage>
</organism>
<dbReference type="Pfam" id="PF04266">
    <property type="entry name" value="ASCH"/>
    <property type="match status" value="1"/>
</dbReference>
<dbReference type="EMBL" id="CAJEWD010000008">
    <property type="protein sequence ID" value="CAD2080477.1"/>
    <property type="molecule type" value="Genomic_DNA"/>
</dbReference>
<name>A0A6V7RR92_9STAP</name>
<evidence type="ECO:0000313" key="3">
    <source>
        <dbReference type="Proteomes" id="UP000589351"/>
    </source>
</evidence>
<dbReference type="RefSeq" id="WP_185126437.1">
    <property type="nucleotide sequence ID" value="NZ_CAJEWD010000008.1"/>
</dbReference>
<dbReference type="InterPro" id="IPR009326">
    <property type="entry name" value="DUF984"/>
</dbReference>
<dbReference type="CDD" id="cd06553">
    <property type="entry name" value="ASCH_Ef3133_like"/>
    <property type="match status" value="1"/>
</dbReference>
<protein>
    <submittedName>
        <fullName evidence="2">ASCH domain protein</fullName>
    </submittedName>
</protein>
<sequence>MKTEDYWNQFLNEYPAYKNISYTAWQFGADPNTLAQLVIDGTKTLTCSSLREYQVENEPLPEVGDVSIVLDESDEPKCIIENTKVYTMKYSDVDEEIAFKEGEGDRTLEHWRSAHLEFFEWLYKQIGYEFNEDEEIVVEEFKMIYK</sequence>
<feature type="domain" description="ASCH" evidence="1">
    <location>
        <begin position="25"/>
        <end position="145"/>
    </location>
</feature>
<dbReference type="PIRSF" id="PIRSF021320">
    <property type="entry name" value="DUF984"/>
    <property type="match status" value="1"/>
</dbReference>